<feature type="compositionally biased region" description="Basic and acidic residues" evidence="1">
    <location>
        <begin position="35"/>
        <end position="44"/>
    </location>
</feature>
<dbReference type="EMBL" id="UYRR01032250">
    <property type="protein sequence ID" value="VDK54791.1"/>
    <property type="molecule type" value="Genomic_DNA"/>
</dbReference>
<feature type="compositionally biased region" description="Polar residues" evidence="1">
    <location>
        <begin position="153"/>
        <end position="187"/>
    </location>
</feature>
<evidence type="ECO:0000256" key="1">
    <source>
        <dbReference type="SAM" id="MobiDB-lite"/>
    </source>
</evidence>
<feature type="compositionally biased region" description="Polar residues" evidence="1">
    <location>
        <begin position="1"/>
        <end position="10"/>
    </location>
</feature>
<keyword evidence="3" id="KW-1185">Reference proteome</keyword>
<proteinExistence type="predicted"/>
<protein>
    <submittedName>
        <fullName evidence="2">Uncharacterized protein</fullName>
    </submittedName>
</protein>
<evidence type="ECO:0000313" key="3">
    <source>
        <dbReference type="Proteomes" id="UP000267096"/>
    </source>
</evidence>
<dbReference type="AlphaFoldDB" id="A0A3P6SLB0"/>
<feature type="compositionally biased region" description="Basic residues" evidence="1">
    <location>
        <begin position="55"/>
        <end position="64"/>
    </location>
</feature>
<accession>A0A3P6SLB0</accession>
<name>A0A3P6SLB0_ANISI</name>
<evidence type="ECO:0000313" key="2">
    <source>
        <dbReference type="EMBL" id="VDK54791.1"/>
    </source>
</evidence>
<reference evidence="2 3" key="1">
    <citation type="submission" date="2018-11" db="EMBL/GenBank/DDBJ databases">
        <authorList>
            <consortium name="Pathogen Informatics"/>
        </authorList>
    </citation>
    <scope>NUCLEOTIDE SEQUENCE [LARGE SCALE GENOMIC DNA]</scope>
</reference>
<dbReference type="Proteomes" id="UP000267096">
    <property type="component" value="Unassembled WGS sequence"/>
</dbReference>
<gene>
    <name evidence="2" type="ORF">ASIM_LOCUS15321</name>
</gene>
<feature type="region of interest" description="Disordered" evidence="1">
    <location>
        <begin position="1"/>
        <end position="122"/>
    </location>
</feature>
<sequence length="199" mass="23185">MLKTMNLNQKGDSHKPTPKMLANEFEKHRAKPKRHKDDVGSRDMEDIDYILNRIPIKKRRRRHGPGSDYEKNRSSRSTPSYEHFENYRRRGKVGKNMRSANQKERLSKEKKSDSKQTTKLERMTEEKAVTICNEYDGLPVMGTQSDENLQSLSLKQENVKNSPHTELTTIQTENSDSCEQETQMSLTENKDNRQSTPTQ</sequence>
<feature type="compositionally biased region" description="Basic and acidic residues" evidence="1">
    <location>
        <begin position="101"/>
        <end position="122"/>
    </location>
</feature>
<feature type="region of interest" description="Disordered" evidence="1">
    <location>
        <begin position="153"/>
        <end position="199"/>
    </location>
</feature>
<organism evidence="2 3">
    <name type="scientific">Anisakis simplex</name>
    <name type="common">Herring worm</name>
    <dbReference type="NCBI Taxonomy" id="6269"/>
    <lineage>
        <taxon>Eukaryota</taxon>
        <taxon>Metazoa</taxon>
        <taxon>Ecdysozoa</taxon>
        <taxon>Nematoda</taxon>
        <taxon>Chromadorea</taxon>
        <taxon>Rhabditida</taxon>
        <taxon>Spirurina</taxon>
        <taxon>Ascaridomorpha</taxon>
        <taxon>Ascaridoidea</taxon>
        <taxon>Anisakidae</taxon>
        <taxon>Anisakis</taxon>
        <taxon>Anisakis simplex complex</taxon>
    </lineage>
</organism>